<evidence type="ECO:0000313" key="1">
    <source>
        <dbReference type="EMBL" id="KAL3095548.1"/>
    </source>
</evidence>
<sequence>MISHPVAGVDGPRTRPARGDIFLFLSVRSLFASYAAARLAAPTQKWGAIAAHVSSSSSSASRSSNGIGALPAAGAAADGAVNYAYVTTHAGATRTPTQQQQL</sequence>
<name>A0ABD2JY91_9BILA</name>
<reference evidence="1 2" key="1">
    <citation type="submission" date="2024-10" db="EMBL/GenBank/DDBJ databases">
        <authorList>
            <person name="Kim D."/>
        </authorList>
    </citation>
    <scope>NUCLEOTIDE SEQUENCE [LARGE SCALE GENOMIC DNA]</scope>
    <source>
        <strain evidence="1">BH-2024</strain>
    </source>
</reference>
<comment type="caution">
    <text evidence="1">The sequence shown here is derived from an EMBL/GenBank/DDBJ whole genome shotgun (WGS) entry which is preliminary data.</text>
</comment>
<dbReference type="AlphaFoldDB" id="A0ABD2JY91"/>
<organism evidence="1 2">
    <name type="scientific">Heterodera trifolii</name>
    <dbReference type="NCBI Taxonomy" id="157864"/>
    <lineage>
        <taxon>Eukaryota</taxon>
        <taxon>Metazoa</taxon>
        <taxon>Ecdysozoa</taxon>
        <taxon>Nematoda</taxon>
        <taxon>Chromadorea</taxon>
        <taxon>Rhabditida</taxon>
        <taxon>Tylenchina</taxon>
        <taxon>Tylenchomorpha</taxon>
        <taxon>Tylenchoidea</taxon>
        <taxon>Heteroderidae</taxon>
        <taxon>Heteroderinae</taxon>
        <taxon>Heterodera</taxon>
    </lineage>
</organism>
<proteinExistence type="predicted"/>
<gene>
    <name evidence="1" type="ORF">niasHT_024374</name>
</gene>
<dbReference type="Proteomes" id="UP001620626">
    <property type="component" value="Unassembled WGS sequence"/>
</dbReference>
<keyword evidence="2" id="KW-1185">Reference proteome</keyword>
<accession>A0ABD2JY91</accession>
<protein>
    <submittedName>
        <fullName evidence="1">Uncharacterized protein</fullName>
    </submittedName>
</protein>
<evidence type="ECO:0000313" key="2">
    <source>
        <dbReference type="Proteomes" id="UP001620626"/>
    </source>
</evidence>
<dbReference type="EMBL" id="JBICBT010000879">
    <property type="protein sequence ID" value="KAL3095548.1"/>
    <property type="molecule type" value="Genomic_DNA"/>
</dbReference>